<keyword evidence="1" id="KW-0472">Membrane</keyword>
<keyword evidence="1" id="KW-0812">Transmembrane</keyword>
<organism evidence="2 3">
    <name type="scientific">Isobaculum melis</name>
    <dbReference type="NCBI Taxonomy" id="142588"/>
    <lineage>
        <taxon>Bacteria</taxon>
        <taxon>Bacillati</taxon>
        <taxon>Bacillota</taxon>
        <taxon>Bacilli</taxon>
        <taxon>Lactobacillales</taxon>
        <taxon>Carnobacteriaceae</taxon>
        <taxon>Isobaculum</taxon>
    </lineage>
</organism>
<keyword evidence="3" id="KW-1185">Reference proteome</keyword>
<evidence type="ECO:0000313" key="2">
    <source>
        <dbReference type="EMBL" id="SER95271.1"/>
    </source>
</evidence>
<feature type="transmembrane region" description="Helical" evidence="1">
    <location>
        <begin position="15"/>
        <end position="32"/>
    </location>
</feature>
<protein>
    <submittedName>
        <fullName evidence="2">Uncharacterized protein</fullName>
    </submittedName>
</protein>
<keyword evidence="1" id="KW-1133">Transmembrane helix</keyword>
<sequence>MTDEEWLRLRKKEKYLKLLISVVLIVVMAAMLHDMSYIPKFFIVIIIISVFVSIWEGYTLLRKKKK</sequence>
<dbReference type="AlphaFoldDB" id="A0A1H9TDN7"/>
<feature type="transmembrane region" description="Helical" evidence="1">
    <location>
        <begin position="38"/>
        <end position="61"/>
    </location>
</feature>
<accession>A0A1H9TDN7</accession>
<dbReference type="Proteomes" id="UP000198948">
    <property type="component" value="Unassembled WGS sequence"/>
</dbReference>
<evidence type="ECO:0000313" key="3">
    <source>
        <dbReference type="Proteomes" id="UP000198948"/>
    </source>
</evidence>
<proteinExistence type="predicted"/>
<name>A0A1H9TDN7_9LACT</name>
<gene>
    <name evidence="2" type="ORF">SAMN04488559_11271</name>
</gene>
<reference evidence="2 3" key="1">
    <citation type="submission" date="2016-10" db="EMBL/GenBank/DDBJ databases">
        <authorList>
            <person name="de Groot N.N."/>
        </authorList>
    </citation>
    <scope>NUCLEOTIDE SEQUENCE [LARGE SCALE GENOMIC DNA]</scope>
    <source>
        <strain evidence="2 3">DSM 13760</strain>
    </source>
</reference>
<dbReference type="EMBL" id="FOHA01000012">
    <property type="protein sequence ID" value="SER95271.1"/>
    <property type="molecule type" value="Genomic_DNA"/>
</dbReference>
<dbReference type="STRING" id="142588.SAMN04488559_11271"/>
<evidence type="ECO:0000256" key="1">
    <source>
        <dbReference type="SAM" id="Phobius"/>
    </source>
</evidence>
<dbReference type="RefSeq" id="WP_092652868.1">
    <property type="nucleotide sequence ID" value="NZ_FOHA01000012.1"/>
</dbReference>